<organism evidence="1 2">
    <name type="scientific">Robinsoniella peoriensis</name>
    <dbReference type="NCBI Taxonomy" id="180332"/>
    <lineage>
        <taxon>Bacteria</taxon>
        <taxon>Bacillati</taxon>
        <taxon>Bacillota</taxon>
        <taxon>Clostridia</taxon>
        <taxon>Lachnospirales</taxon>
        <taxon>Lachnospiraceae</taxon>
        <taxon>Robinsoniella</taxon>
    </lineage>
</organism>
<dbReference type="Proteomes" id="UP000306509">
    <property type="component" value="Unassembled WGS sequence"/>
</dbReference>
<proteinExistence type="predicted"/>
<dbReference type="PANTHER" id="PTHR41248">
    <property type="entry name" value="NORD PROTEIN"/>
    <property type="match status" value="1"/>
</dbReference>
<dbReference type="Gene3D" id="3.40.50.410">
    <property type="entry name" value="von Willebrand factor, type A domain"/>
    <property type="match status" value="1"/>
</dbReference>
<evidence type="ECO:0000313" key="2">
    <source>
        <dbReference type="Proteomes" id="UP000306509"/>
    </source>
</evidence>
<dbReference type="EMBL" id="QGQD01000055">
    <property type="protein sequence ID" value="TLD00451.1"/>
    <property type="molecule type" value="Genomic_DNA"/>
</dbReference>
<protein>
    <submittedName>
        <fullName evidence="1">Nitric oxide reductase activation protein</fullName>
    </submittedName>
</protein>
<dbReference type="SUPFAM" id="SSF53300">
    <property type="entry name" value="vWA-like"/>
    <property type="match status" value="1"/>
</dbReference>
<accession>A0A4U8Q6I4</accession>
<name>A0A4U8Q6I4_9FIRM</name>
<sequence length="594" mass="68523">MTDLEQNTDPLEDEIEIENRIKNLMWTVSGDYQLDVKLDVASFRKSKYISLYDAIKQGAFARFFDKDQFAMYIVKKVYYGAEEAQLMNIAQICVDAASVRKVSAERPGVPRIRKKAFEAILDYDFGKMTQSFMGRVKICLMRQVLTGNLTAEKMILDTAETVRQLEEVQDTMEIIKTVDHLYNTVVDKNFVKKHGDLEHVLAVTFEDLKEFDWKDLLEEDMYEDLLEQYLEQVGNQVTSFDEMQEEESLEQEKKKSGQRVIILDEKAAAKVYGYIELTYGRSYLNPLEQKRINHRLCTGAHADCSLYYTDGVLENTVRVNAQYVNAKKQADKNRLVYHNSKTLSRRNIEIMTDNLRRSLMLRNEIDYVKSDYGQIVPSRLWRVGRADSGKLFTKACKQNSSEFVVDILMDASGSQRDRQGQVALQSFIISEALSNVGIPHRVMSFCSFWDYTVMQRFREYDESRSANRKIFEYTTSSNNRDGLAIRAAGDSLYQREEENKILIVLSDGRPNDVIVNRPGSRNPKPYHGDYAVSDTASEVRKLRNMGIFVLGVFAGKEHDLAAEKKIFGKDFAYIRDISSFSNVVCLYLKKLLEW</sequence>
<dbReference type="STRING" id="180332.GCA_000797495_04127"/>
<dbReference type="RefSeq" id="WP_138002630.1">
    <property type="nucleotide sequence ID" value="NZ_QGQD01000055.1"/>
</dbReference>
<evidence type="ECO:0000313" key="1">
    <source>
        <dbReference type="EMBL" id="TLD00451.1"/>
    </source>
</evidence>
<reference evidence="1 2" key="1">
    <citation type="journal article" date="2019" name="Anaerobe">
        <title>Detection of Robinsoniella peoriensis in multiple bone samples of a trauma patient.</title>
        <authorList>
            <person name="Schrottner P."/>
            <person name="Hartwich K."/>
            <person name="Bunk B."/>
            <person name="Schober I."/>
            <person name="Helbig S."/>
            <person name="Rudolph W.W."/>
            <person name="Gunzer F."/>
        </authorList>
    </citation>
    <scope>NUCLEOTIDE SEQUENCE [LARGE SCALE GENOMIC DNA]</scope>
    <source>
        <strain evidence="1 2">DSM 106044</strain>
    </source>
</reference>
<dbReference type="AlphaFoldDB" id="A0A4U8Q6I4"/>
<comment type="caution">
    <text evidence="1">The sequence shown here is derived from an EMBL/GenBank/DDBJ whole genome shotgun (WGS) entry which is preliminary data.</text>
</comment>
<gene>
    <name evidence="1" type="ORF">DSM106044_02762</name>
</gene>
<dbReference type="InterPro" id="IPR051928">
    <property type="entry name" value="NorD/CobT"/>
</dbReference>
<dbReference type="PANTHER" id="PTHR41248:SF1">
    <property type="entry name" value="NORD PROTEIN"/>
    <property type="match status" value="1"/>
</dbReference>
<keyword evidence="2" id="KW-1185">Reference proteome</keyword>
<dbReference type="InterPro" id="IPR036465">
    <property type="entry name" value="vWFA_dom_sf"/>
</dbReference>